<dbReference type="OrthoDB" id="9769132at2"/>
<dbReference type="InterPro" id="IPR052336">
    <property type="entry name" value="MlaD_Phospholipid_Transporter"/>
</dbReference>
<keyword evidence="2" id="KW-0472">Membrane</keyword>
<dbReference type="PANTHER" id="PTHR33371">
    <property type="entry name" value="INTERMEMBRANE PHOSPHOLIPID TRANSPORT SYSTEM BINDING PROTEIN MLAD-RELATED"/>
    <property type="match status" value="1"/>
</dbReference>
<proteinExistence type="predicted"/>
<feature type="domain" description="Mce/MlaD" evidence="3">
    <location>
        <begin position="37"/>
        <end position="111"/>
    </location>
</feature>
<feature type="coiled-coil region" evidence="1">
    <location>
        <begin position="238"/>
        <end position="265"/>
    </location>
</feature>
<feature type="transmembrane region" description="Helical" evidence="2">
    <location>
        <begin position="7"/>
        <end position="27"/>
    </location>
</feature>
<keyword evidence="2" id="KW-1133">Transmembrane helix</keyword>
<dbReference type="InterPro" id="IPR003399">
    <property type="entry name" value="Mce/MlaD"/>
</dbReference>
<evidence type="ECO:0000256" key="1">
    <source>
        <dbReference type="SAM" id="Coils"/>
    </source>
</evidence>
<comment type="caution">
    <text evidence="4">The sequence shown here is derived from an EMBL/GenBank/DDBJ whole genome shotgun (WGS) entry which is preliminary data.</text>
</comment>
<dbReference type="eggNOG" id="COG1463">
    <property type="taxonomic scope" value="Bacteria"/>
</dbReference>
<evidence type="ECO:0000259" key="3">
    <source>
        <dbReference type="Pfam" id="PF02470"/>
    </source>
</evidence>
<keyword evidence="1" id="KW-0175">Coiled coil</keyword>
<name>A1ZPY6_MICM2</name>
<keyword evidence="2" id="KW-0812">Transmembrane</keyword>
<dbReference type="EMBL" id="AAWS01000022">
    <property type="protein sequence ID" value="EAY27641.1"/>
    <property type="molecule type" value="Genomic_DNA"/>
</dbReference>
<protein>
    <submittedName>
        <fullName evidence="4">Mce related protein</fullName>
    </submittedName>
</protein>
<dbReference type="AlphaFoldDB" id="A1ZPY6"/>
<keyword evidence="5" id="KW-1185">Reference proteome</keyword>
<sequence length="323" mass="35635">MNISKEFKIGLLALVAGAALYLGFNFLKGSNFFSSANHYYVMYSDIKGLTVSNPVTVNGFQVGRVREIKILQKDNNKMMVDVALRGDLVLGKDASIKLGSVDLLSGMQLMLNVGKADLNNPDNNLQHGDTIKNAAYMDGMLDKVTKHVEPLTKKIDSTLIYVNELLKELGGTGTKVKEVLSNTASLTGTLDNTLKTQGSNIDVIMRNLKSLSVSLIETEKSVKPIIAKVDNIASKAEKLELDKTIQKVENTVAQLNEVIETVNQGQGTLGKLIKNDSLYNNLERLTGNLDKVLIDFRENPKKYVHFSVFGKKDKKKKDKKSKK</sequence>
<dbReference type="Proteomes" id="UP000004095">
    <property type="component" value="Unassembled WGS sequence"/>
</dbReference>
<dbReference type="RefSeq" id="WP_002699319.1">
    <property type="nucleotide sequence ID" value="NZ_AAWS01000022.1"/>
</dbReference>
<dbReference type="PANTHER" id="PTHR33371:SF4">
    <property type="entry name" value="INTERMEMBRANE PHOSPHOLIPID TRANSPORT SYSTEM BINDING PROTEIN MLAD"/>
    <property type="match status" value="1"/>
</dbReference>
<gene>
    <name evidence="4" type="ORF">M23134_02888</name>
</gene>
<evidence type="ECO:0000313" key="4">
    <source>
        <dbReference type="EMBL" id="EAY27641.1"/>
    </source>
</evidence>
<accession>A1ZPY6</accession>
<evidence type="ECO:0000313" key="5">
    <source>
        <dbReference type="Proteomes" id="UP000004095"/>
    </source>
</evidence>
<reference evidence="4 5" key="1">
    <citation type="submission" date="2007-01" db="EMBL/GenBank/DDBJ databases">
        <authorList>
            <person name="Haygood M."/>
            <person name="Podell S."/>
            <person name="Anderson C."/>
            <person name="Hopkinson B."/>
            <person name="Roe K."/>
            <person name="Barbeau K."/>
            <person name="Gaasterland T."/>
            <person name="Ferriera S."/>
            <person name="Johnson J."/>
            <person name="Kravitz S."/>
            <person name="Beeson K."/>
            <person name="Sutton G."/>
            <person name="Rogers Y.-H."/>
            <person name="Friedman R."/>
            <person name="Frazier M."/>
            <person name="Venter J.C."/>
        </authorList>
    </citation>
    <scope>NUCLEOTIDE SEQUENCE [LARGE SCALE GENOMIC DNA]</scope>
    <source>
        <strain evidence="4 5">ATCC 23134</strain>
    </source>
</reference>
<organism evidence="4 5">
    <name type="scientific">Microscilla marina ATCC 23134</name>
    <dbReference type="NCBI Taxonomy" id="313606"/>
    <lineage>
        <taxon>Bacteria</taxon>
        <taxon>Pseudomonadati</taxon>
        <taxon>Bacteroidota</taxon>
        <taxon>Cytophagia</taxon>
        <taxon>Cytophagales</taxon>
        <taxon>Microscillaceae</taxon>
        <taxon>Microscilla</taxon>
    </lineage>
</organism>
<dbReference type="Pfam" id="PF02470">
    <property type="entry name" value="MlaD"/>
    <property type="match status" value="1"/>
</dbReference>
<evidence type="ECO:0000256" key="2">
    <source>
        <dbReference type="SAM" id="Phobius"/>
    </source>
</evidence>